<dbReference type="EMBL" id="CAJOBE010001256">
    <property type="protein sequence ID" value="CAF3727931.1"/>
    <property type="molecule type" value="Genomic_DNA"/>
</dbReference>
<gene>
    <name evidence="1" type="ORF">FNK824_LOCUS10903</name>
</gene>
<accession>A0A818WN06</accession>
<dbReference type="Proteomes" id="UP000663874">
    <property type="component" value="Unassembled WGS sequence"/>
</dbReference>
<proteinExistence type="predicted"/>
<evidence type="ECO:0000313" key="2">
    <source>
        <dbReference type="Proteomes" id="UP000663874"/>
    </source>
</evidence>
<sequence>MTEDVTLTSIITNSIDQPLGDIVENWTPCLHPLANPQYHTLQGQYCRLELLNSKTNNNTIQQLCDAFKPTEQTHFIYLLYGPFKTIDEFINLKEL</sequence>
<comment type="caution">
    <text evidence="1">The sequence shown here is derived from an EMBL/GenBank/DDBJ whole genome shotgun (WGS) entry which is preliminary data.</text>
</comment>
<protein>
    <submittedName>
        <fullName evidence="1">Uncharacterized protein</fullName>
    </submittedName>
</protein>
<dbReference type="AlphaFoldDB" id="A0A818WN06"/>
<name>A0A818WN06_9BILA</name>
<reference evidence="1" key="1">
    <citation type="submission" date="2021-02" db="EMBL/GenBank/DDBJ databases">
        <authorList>
            <person name="Nowell W R."/>
        </authorList>
    </citation>
    <scope>NUCLEOTIDE SEQUENCE</scope>
</reference>
<organism evidence="1 2">
    <name type="scientific">Rotaria sordida</name>
    <dbReference type="NCBI Taxonomy" id="392033"/>
    <lineage>
        <taxon>Eukaryota</taxon>
        <taxon>Metazoa</taxon>
        <taxon>Spiralia</taxon>
        <taxon>Gnathifera</taxon>
        <taxon>Rotifera</taxon>
        <taxon>Eurotatoria</taxon>
        <taxon>Bdelloidea</taxon>
        <taxon>Philodinida</taxon>
        <taxon>Philodinidae</taxon>
        <taxon>Rotaria</taxon>
    </lineage>
</organism>
<evidence type="ECO:0000313" key="1">
    <source>
        <dbReference type="EMBL" id="CAF3727931.1"/>
    </source>
</evidence>